<dbReference type="Proteomes" id="UP000193067">
    <property type="component" value="Unassembled WGS sequence"/>
</dbReference>
<evidence type="ECO:0000313" key="2">
    <source>
        <dbReference type="EMBL" id="OSD01139.1"/>
    </source>
</evidence>
<feature type="region of interest" description="Disordered" evidence="1">
    <location>
        <begin position="225"/>
        <end position="249"/>
    </location>
</feature>
<protein>
    <recommendedName>
        <fullName evidence="4">DRBM domain-containing protein</fullName>
    </recommendedName>
</protein>
<evidence type="ECO:0008006" key="4">
    <source>
        <dbReference type="Google" id="ProtNLM"/>
    </source>
</evidence>
<sequence length="249" mass="27397">MLEVFVHRSMKFSGAPLISDSPHGDGARPAALESKVLGAIYTDVLFNQRPMLLADEIRVETSKKLQEKVHEWVEGYRWREKVRCIHRRARGLICLQESRVLFDSYVGAVSLGGGYKVVREPGHGAGAHVPYQPPMYEHAAPPKNPVAPGRPHSAFLPLFNQIVQQCRLEVQYLGQSSGPAHAGLIGMDKGIRTGWNKQLAKEEAARQAYHAMGWASHLVDSLPNASSPTLPTNPLPNGESHPVPLAQLK</sequence>
<dbReference type="AlphaFoldDB" id="A0A1Y2IJ05"/>
<accession>A0A1Y2IJ05</accession>
<dbReference type="OrthoDB" id="2392202at2759"/>
<dbReference type="SUPFAM" id="SSF54768">
    <property type="entry name" value="dsRNA-binding domain-like"/>
    <property type="match status" value="1"/>
</dbReference>
<proteinExistence type="predicted"/>
<evidence type="ECO:0000313" key="3">
    <source>
        <dbReference type="Proteomes" id="UP000193067"/>
    </source>
</evidence>
<name>A0A1Y2IJ05_TRAC3</name>
<keyword evidence="3" id="KW-1185">Reference proteome</keyword>
<reference evidence="2 3" key="1">
    <citation type="journal article" date="2015" name="Biotechnol. Biofuels">
        <title>Enhanced degradation of softwood versus hardwood by the white-rot fungus Pycnoporus coccineus.</title>
        <authorList>
            <person name="Couturier M."/>
            <person name="Navarro D."/>
            <person name="Chevret D."/>
            <person name="Henrissat B."/>
            <person name="Piumi F."/>
            <person name="Ruiz-Duenas F.J."/>
            <person name="Martinez A.T."/>
            <person name="Grigoriev I.V."/>
            <person name="Riley R."/>
            <person name="Lipzen A."/>
            <person name="Berrin J.G."/>
            <person name="Master E.R."/>
            <person name="Rosso M.N."/>
        </authorList>
    </citation>
    <scope>NUCLEOTIDE SEQUENCE [LARGE SCALE GENOMIC DNA]</scope>
    <source>
        <strain evidence="2 3">BRFM310</strain>
    </source>
</reference>
<dbReference type="STRING" id="1353009.A0A1Y2IJ05"/>
<dbReference type="EMBL" id="KZ084113">
    <property type="protein sequence ID" value="OSD01139.1"/>
    <property type="molecule type" value="Genomic_DNA"/>
</dbReference>
<organism evidence="2 3">
    <name type="scientific">Trametes coccinea (strain BRFM310)</name>
    <name type="common">Pycnoporus coccineus</name>
    <dbReference type="NCBI Taxonomy" id="1353009"/>
    <lineage>
        <taxon>Eukaryota</taxon>
        <taxon>Fungi</taxon>
        <taxon>Dikarya</taxon>
        <taxon>Basidiomycota</taxon>
        <taxon>Agaricomycotina</taxon>
        <taxon>Agaricomycetes</taxon>
        <taxon>Polyporales</taxon>
        <taxon>Polyporaceae</taxon>
        <taxon>Trametes</taxon>
    </lineage>
</organism>
<gene>
    <name evidence="2" type="ORF">PYCCODRAFT_1445861</name>
</gene>
<evidence type="ECO:0000256" key="1">
    <source>
        <dbReference type="SAM" id="MobiDB-lite"/>
    </source>
</evidence>